<gene>
    <name evidence="4" type="ORF">NBH00_07570</name>
</gene>
<keyword evidence="5" id="KW-1185">Reference proteome</keyword>
<dbReference type="Pfam" id="PF07963">
    <property type="entry name" value="N_methyl"/>
    <property type="match status" value="1"/>
</dbReference>
<evidence type="ECO:0000256" key="1">
    <source>
        <dbReference type="ARBA" id="ARBA00023295"/>
    </source>
</evidence>
<dbReference type="RefSeq" id="WP_254572731.1">
    <property type="nucleotide sequence ID" value="NZ_CP098502.1"/>
</dbReference>
<keyword evidence="3" id="KW-0812">Transmembrane</keyword>
<keyword evidence="3" id="KW-0472">Membrane</keyword>
<dbReference type="Gene3D" id="2.60.40.10">
    <property type="entry name" value="Immunoglobulins"/>
    <property type="match status" value="2"/>
</dbReference>
<organism evidence="4 5">
    <name type="scientific">Paraconexibacter antarcticus</name>
    <dbReference type="NCBI Taxonomy" id="2949664"/>
    <lineage>
        <taxon>Bacteria</taxon>
        <taxon>Bacillati</taxon>
        <taxon>Actinomycetota</taxon>
        <taxon>Thermoleophilia</taxon>
        <taxon>Solirubrobacterales</taxon>
        <taxon>Paraconexibacteraceae</taxon>
        <taxon>Paraconexibacter</taxon>
    </lineage>
</organism>
<keyword evidence="3" id="KW-1133">Transmembrane helix</keyword>
<evidence type="ECO:0000313" key="4">
    <source>
        <dbReference type="EMBL" id="UTI66053.1"/>
    </source>
</evidence>
<dbReference type="InterPro" id="IPR036116">
    <property type="entry name" value="FN3_sf"/>
</dbReference>
<accession>A0ABY5DVM2</accession>
<evidence type="ECO:0000256" key="3">
    <source>
        <dbReference type="SAM" id="Phobius"/>
    </source>
</evidence>
<dbReference type="EMBL" id="CP098502">
    <property type="protein sequence ID" value="UTI66053.1"/>
    <property type="molecule type" value="Genomic_DNA"/>
</dbReference>
<dbReference type="InterPro" id="IPR012902">
    <property type="entry name" value="N_methyl_site"/>
</dbReference>
<feature type="transmembrane region" description="Helical" evidence="3">
    <location>
        <begin position="12"/>
        <end position="32"/>
    </location>
</feature>
<keyword evidence="1" id="KW-0326">Glycosidase</keyword>
<evidence type="ECO:0000256" key="2">
    <source>
        <dbReference type="SAM" id="MobiDB-lite"/>
    </source>
</evidence>
<proteinExistence type="predicted"/>
<dbReference type="PROSITE" id="PS00409">
    <property type="entry name" value="PROKAR_NTER_METHYL"/>
    <property type="match status" value="1"/>
</dbReference>
<keyword evidence="1" id="KW-0378">Hydrolase</keyword>
<dbReference type="Proteomes" id="UP001056035">
    <property type="component" value="Chromosome"/>
</dbReference>
<reference evidence="4 5" key="1">
    <citation type="submission" date="2022-06" db="EMBL/GenBank/DDBJ databases">
        <title>Paraconexibacter antarcticus.</title>
        <authorList>
            <person name="Kim C.S."/>
        </authorList>
    </citation>
    <scope>NUCLEOTIDE SEQUENCE [LARGE SCALE GENOMIC DNA]</scope>
    <source>
        <strain evidence="4 5">02-257</strain>
    </source>
</reference>
<feature type="region of interest" description="Disordered" evidence="2">
    <location>
        <begin position="415"/>
        <end position="438"/>
    </location>
</feature>
<evidence type="ECO:0000313" key="5">
    <source>
        <dbReference type="Proteomes" id="UP001056035"/>
    </source>
</evidence>
<dbReference type="SUPFAM" id="SSF49265">
    <property type="entry name" value="Fibronectin type III"/>
    <property type="match status" value="1"/>
</dbReference>
<name>A0ABY5DVM2_9ACTN</name>
<dbReference type="InterPro" id="IPR013783">
    <property type="entry name" value="Ig-like_fold"/>
</dbReference>
<dbReference type="InterPro" id="IPR003961">
    <property type="entry name" value="FN3_dom"/>
</dbReference>
<dbReference type="CDD" id="cd00063">
    <property type="entry name" value="FN3"/>
    <property type="match status" value="1"/>
</dbReference>
<feature type="compositionally biased region" description="Low complexity" evidence="2">
    <location>
        <begin position="423"/>
        <end position="433"/>
    </location>
</feature>
<sequence>MDRQVLKDEQGFTLIEVMVASLVLVTGMLAVLTCITQAQSATFSTQSRTTGLAIAREVTEVARSVPYDQLVTANLVPAVQARAALADDQAATPGWQIRSGNAMFTVSVGVCAVDDSRDGLGSHDAGQFCATGATGTSAAQCSALLQSSGLVGLPGAGVSASANAGLGDCGLDVDGDGQTDGLVSTSATSCSSNCDTSPADVKRVVVLVRWDRGMGSRYVLEGTTIANPGLSAAPAVTSVTTSATLPVISTDVTSLPLTGTVSAPAAVVSTYLDGTQIGSATPSGANWSFIWPLGTVSTGDQPGAGEVVDGSYLLGMRAADSHGQFGQTRSLTVILNRRAPYAPQGLLAGRNGTAVDLEWQPSPERDLISYRAYRSTGTGWTLVCEVTGVACEDPSPPATGTPSYTVVAVDKNPAGDAREGAQAPPVAVPASNTAPPPPTNLVATSSSGTTVLTWTAGAADPDPGDTVDHYVIYRDGTTYAYRYDRTADASATTWTDTHVDGATHTYYVTAVDTHLAESVALGPVTV</sequence>
<dbReference type="NCBIfam" id="TIGR02532">
    <property type="entry name" value="IV_pilin_GFxxxE"/>
    <property type="match status" value="1"/>
</dbReference>
<protein>
    <submittedName>
        <fullName evidence="4">Prepilin-type N-terminal cleavage/methylation domain-containing protein</fullName>
    </submittedName>
</protein>